<dbReference type="Gene3D" id="3.30.300.30">
    <property type="match status" value="1"/>
</dbReference>
<dbReference type="PROSITE" id="PS00455">
    <property type="entry name" value="AMP_BINDING"/>
    <property type="match status" value="1"/>
</dbReference>
<keyword evidence="2 5" id="KW-0436">Ligase</keyword>
<dbReference type="SUPFAM" id="SSF56801">
    <property type="entry name" value="Acetyl-CoA synthetase-like"/>
    <property type="match status" value="1"/>
</dbReference>
<name>A0A840ET60_9ACTN</name>
<accession>A0A840ET60</accession>
<dbReference type="InterPro" id="IPR042099">
    <property type="entry name" value="ANL_N_sf"/>
</dbReference>
<dbReference type="PANTHER" id="PTHR43201">
    <property type="entry name" value="ACYL-COA SYNTHETASE"/>
    <property type="match status" value="1"/>
</dbReference>
<dbReference type="InterPro" id="IPR000873">
    <property type="entry name" value="AMP-dep_synth/lig_dom"/>
</dbReference>
<evidence type="ECO:0000256" key="2">
    <source>
        <dbReference type="ARBA" id="ARBA00022598"/>
    </source>
</evidence>
<keyword evidence="6" id="KW-1185">Reference proteome</keyword>
<protein>
    <submittedName>
        <fullName evidence="5">Long-chain acyl-CoA synthetase</fullName>
        <ecNumber evidence="5">6.2.1.3</ecNumber>
    </submittedName>
</protein>
<evidence type="ECO:0000313" key="6">
    <source>
        <dbReference type="Proteomes" id="UP000551501"/>
    </source>
</evidence>
<evidence type="ECO:0000313" key="5">
    <source>
        <dbReference type="EMBL" id="MBB4133558.1"/>
    </source>
</evidence>
<feature type="domain" description="AMP-binding enzyme C-terminal" evidence="4">
    <location>
        <begin position="435"/>
        <end position="510"/>
    </location>
</feature>
<gene>
    <name evidence="5" type="ORF">BKA16_000110</name>
</gene>
<dbReference type="Pfam" id="PF00501">
    <property type="entry name" value="AMP-binding"/>
    <property type="match status" value="1"/>
</dbReference>
<comment type="caution">
    <text evidence="5">The sequence shown here is derived from an EMBL/GenBank/DDBJ whole genome shotgun (WGS) entry which is preliminary data.</text>
</comment>
<dbReference type="EMBL" id="JACIFP010000001">
    <property type="protein sequence ID" value="MBB4133558.1"/>
    <property type="molecule type" value="Genomic_DNA"/>
</dbReference>
<dbReference type="EC" id="6.2.1.3" evidence="5"/>
<dbReference type="PANTHER" id="PTHR43201:SF5">
    <property type="entry name" value="MEDIUM-CHAIN ACYL-COA LIGASE ACSF2, MITOCHONDRIAL"/>
    <property type="match status" value="1"/>
</dbReference>
<dbReference type="Proteomes" id="UP000551501">
    <property type="component" value="Unassembled WGS sequence"/>
</dbReference>
<proteinExistence type="inferred from homology"/>
<dbReference type="GO" id="GO:0031956">
    <property type="term" value="F:medium-chain fatty acid-CoA ligase activity"/>
    <property type="evidence" value="ECO:0007669"/>
    <property type="project" value="TreeGrafter"/>
</dbReference>
<dbReference type="Pfam" id="PF13193">
    <property type="entry name" value="AMP-binding_C"/>
    <property type="match status" value="1"/>
</dbReference>
<sequence>MTITQQEAPVRWGREVVDADVRGFPVRVYKNRPRSVGELLLDARRWGDREFLVQGERRITYREHEQAVAAVANRIAAYGIAPGDRVFIHGFNSVEWYVTFWAVESLGAVAVLGNPWWGDHEIEVILGRVQPKLAVTDVEMHQVSCVPFAEIRRLVDAKEPATLRLASVDEDDPALVMFSSGTTGIPKGILVSQRSVVGNLQNLLSMTRRLPTELDDDFRGTASLQTVPLFHLAGVQVSCATILQGGKLVMLDGKFDPAEVLRLIEAENITSWGAIPTMVSRVLDHPDLAVRDVSSLGSIPLGGSAVPEELRARIAANFPKVSKKVGSLYGLTETGGLLAAAAGKEIDGHPGRVGRPLPVIDLKIVGADQDGNGEIYGRSPNVPLEIVGEGPVADADGWVATGDIGRIDDDGYLYITGRAKEIIIRGGENIAAANIENTLQRHEGFADVGVVALPDPDLGEIVGAVAVLAPGASFDKEAVIELCRQYLGRFETPERWWVRTEKLPMTAIGKMDKKLLKQQWIDRGVVDLDDSASA</sequence>
<evidence type="ECO:0000259" key="4">
    <source>
        <dbReference type="Pfam" id="PF13193"/>
    </source>
</evidence>
<dbReference type="RefSeq" id="WP_183368737.1">
    <property type="nucleotide sequence ID" value="NZ_BAABHL010000104.1"/>
</dbReference>
<evidence type="ECO:0000256" key="1">
    <source>
        <dbReference type="ARBA" id="ARBA00006432"/>
    </source>
</evidence>
<feature type="domain" description="AMP-dependent synthetase/ligase" evidence="3">
    <location>
        <begin position="43"/>
        <end position="382"/>
    </location>
</feature>
<reference evidence="5 6" key="1">
    <citation type="submission" date="2020-08" db="EMBL/GenBank/DDBJ databases">
        <title>Sequencing the genomes of 1000 actinobacteria strains.</title>
        <authorList>
            <person name="Klenk H.-P."/>
        </authorList>
    </citation>
    <scope>NUCLEOTIDE SEQUENCE [LARGE SCALE GENOMIC DNA]</scope>
    <source>
        <strain evidence="5 6">DSM 45298</strain>
    </source>
</reference>
<dbReference type="InterPro" id="IPR020845">
    <property type="entry name" value="AMP-binding_CS"/>
</dbReference>
<dbReference type="InterPro" id="IPR025110">
    <property type="entry name" value="AMP-bd_C"/>
</dbReference>
<dbReference type="AlphaFoldDB" id="A0A840ET60"/>
<evidence type="ECO:0000259" key="3">
    <source>
        <dbReference type="Pfam" id="PF00501"/>
    </source>
</evidence>
<dbReference type="InterPro" id="IPR045851">
    <property type="entry name" value="AMP-bd_C_sf"/>
</dbReference>
<dbReference type="Gene3D" id="3.40.50.12780">
    <property type="entry name" value="N-terminal domain of ligase-like"/>
    <property type="match status" value="1"/>
</dbReference>
<dbReference type="GO" id="GO:0004467">
    <property type="term" value="F:long-chain fatty acid-CoA ligase activity"/>
    <property type="evidence" value="ECO:0007669"/>
    <property type="project" value="UniProtKB-EC"/>
</dbReference>
<organism evidence="5 6">
    <name type="scientific">Gordonia humi</name>
    <dbReference type="NCBI Taxonomy" id="686429"/>
    <lineage>
        <taxon>Bacteria</taxon>
        <taxon>Bacillati</taxon>
        <taxon>Actinomycetota</taxon>
        <taxon>Actinomycetes</taxon>
        <taxon>Mycobacteriales</taxon>
        <taxon>Gordoniaceae</taxon>
        <taxon>Gordonia</taxon>
    </lineage>
</organism>
<comment type="similarity">
    <text evidence="1">Belongs to the ATP-dependent AMP-binding enzyme family.</text>
</comment>